<sequence length="1584" mass="174212">MLSQPLAPLGSPTPRLQERLHLSPVTPHSRHVRDRSHPVSPAPSPPPPLELQKGERTSPRPYLSPQLREAEHSIDYLCHKFEALSRQLSREEQAREAAEKRGRQLAAESLEAQKYKEESTDALISELTSRQAAIASLREKAGLAAQHAAQQAYSLREEQAAGAAAEQRCASLHEECRQISERYDQAVQRLALEDREIARARFEAQSSNRRLRQTEADMQVVREDLRIEAQRQLLAQQELHRLEQLVEATMQEFWMVEQEVERQQQVLGQRHQGIKEEEAELLALKDSVREVQAEMLRFTRHLAHVDDECGQLECQLNDVRQALLAAGEEVTARRSDLKAQKEAGNSLRSELLGLEAGRLSKEQEVEACRRRIQEVEAAISECKDHSVKAFREKEVWIRKVEELKAEDAQLSAVCSGLRRAAHAGALATEDVQSELQVAFRKREALVEETTANRKASAAFAVQLQQLRPEIAEADERCARLETSLVQKSKAFRYPSRPPKTLACACLRGCLHLMGRSARAPGAPDARRVPPPTNPDPDADADADADTDTDTHPDPNSPWHAYTCDGGSWRSKGVAAASGPQRTAYSRGTPVLQASVRVLWHEADAASSVKSCVGTRGDWEDKSRGEGRRPVHVDDGDQVREEVAEEEMKARDQLAEKEKDDGDHGKEGLKLGLVEDQMKASELVEKEKQIAEMTNDVLDWVQADEHLVREIQRSSAADLWTRIMKDAETEGKFVWRPLLVTSVCAFACSARGSSATNPCARVLKGMIFSWIWRISWSNYAITREGRQFRRMRVLQLAEQFAEYELGPSGASLMTGLAKVVEEQGLDDNLVLHEILLQTRTVAQEEVYRMETCPAAAIIVEGVVRVEDVRQVDRATGDSVSLLSFLLADATGVIAVEVWGDEAPRLGEQLNAAVCQGGAGNRDCGGRGPGGRAAPKAVAAAGSGFGDGGSVGAAVDGQVGRAGDESEGLTAERCEPCEPKPGECGNSPQPGLRLRSIAAAALSGVLPPASGLRPQPAAALATWRGPETCSLRRNKEGIAEVSGLDCLYALRSFTCRSEFPKQKDPGYADVWQFISYVIPVEDGDETDNESTQPNRTSQLCRSVLERRAALMAAYLLCLLVGSHAVHREPGPGELLAFEVESGGNLVRREGVAGLSGEGSESLAEEGEATAGTTTESVTAEQKTLADAVEAVEELFDDGVSTTTTGSDSIEELEKTEAASELSGSDRDKIAANVHEQMEDKAREGRGWLRWDQVDGANSSNATQFDLLWSHEHKECLESENIWTPLSMPDQSRTDEPDHISCRARCLAVRGCAHWSYYLGAGSCYLQNSSATKESGKGAVSGIPGCRDKDPSIHLGMNAGGQSCYHLSGSFIPLDMPEQKRTKETSYDLCQARCLETHGCSKFTWELEQEQEQAKFDAYLKQLPMMRALESSGPPCEDSWVSFIPFDLPGDLDHPGDIAKDKEVKCETLYDHSDSPHICKHSSQVRVRCPKLCGECGIEKDAGDCADLQADEHPLFLLDNHTLGCASVGYACNHDEEVTQKCKYTCGKCTTTTTTVARPEVDHLAKVTSCGRRRSMGYCFTRRRRLF</sequence>
<keyword evidence="1" id="KW-0677">Repeat</keyword>
<protein>
    <recommendedName>
        <fullName evidence="5">Apple domain-containing protein</fullName>
    </recommendedName>
</protein>
<dbReference type="PANTHER" id="PTHR34707:SF1">
    <property type="entry name" value="VIMENTIN-TYPE INTERMEDIATE FILAMENT-ASSOCIATED COILED-COIL PROTEIN"/>
    <property type="match status" value="1"/>
</dbReference>
<feature type="coiled-coil region" evidence="3">
    <location>
        <begin position="197"/>
        <end position="224"/>
    </location>
</feature>
<feature type="coiled-coil region" evidence="3">
    <location>
        <begin position="358"/>
        <end position="385"/>
    </location>
</feature>
<evidence type="ECO:0000259" key="5">
    <source>
        <dbReference type="SMART" id="SM00223"/>
    </source>
</evidence>
<feature type="compositionally biased region" description="Basic and acidic residues" evidence="4">
    <location>
        <begin position="616"/>
        <end position="667"/>
    </location>
</feature>
<feature type="region of interest" description="Disordered" evidence="4">
    <location>
        <begin position="1"/>
        <end position="62"/>
    </location>
</feature>
<dbReference type="GO" id="GO:0045098">
    <property type="term" value="C:type III intermediate filament"/>
    <property type="evidence" value="ECO:0007669"/>
    <property type="project" value="TreeGrafter"/>
</dbReference>
<feature type="region of interest" description="Disordered" evidence="4">
    <location>
        <begin position="613"/>
        <end position="667"/>
    </location>
</feature>
<reference evidence="6 7" key="1">
    <citation type="submission" date="2016-02" db="EMBL/GenBank/DDBJ databases">
        <title>Genome analysis of coral dinoflagellate symbionts highlights evolutionary adaptations to a symbiotic lifestyle.</title>
        <authorList>
            <person name="Aranda M."/>
            <person name="Li Y."/>
            <person name="Liew Y.J."/>
            <person name="Baumgarten S."/>
            <person name="Simakov O."/>
            <person name="Wilson M."/>
            <person name="Piel J."/>
            <person name="Ashoor H."/>
            <person name="Bougouffa S."/>
            <person name="Bajic V.B."/>
            <person name="Ryu T."/>
            <person name="Ravasi T."/>
            <person name="Bayer T."/>
            <person name="Micklem G."/>
            <person name="Kim H."/>
            <person name="Bhak J."/>
            <person name="Lajeunesse T.C."/>
            <person name="Voolstra C.R."/>
        </authorList>
    </citation>
    <scope>NUCLEOTIDE SEQUENCE [LARGE SCALE GENOMIC DNA]</scope>
    <source>
        <strain evidence="6 7">CCMP2467</strain>
    </source>
</reference>
<dbReference type="EMBL" id="LSRX01000317">
    <property type="protein sequence ID" value="OLQ00767.1"/>
    <property type="molecule type" value="Genomic_DNA"/>
</dbReference>
<keyword evidence="7" id="KW-1185">Reference proteome</keyword>
<evidence type="ECO:0000256" key="2">
    <source>
        <dbReference type="ARBA" id="ARBA00023157"/>
    </source>
</evidence>
<feature type="region of interest" description="Disordered" evidence="4">
    <location>
        <begin position="517"/>
        <end position="563"/>
    </location>
</feature>
<feature type="domain" description="Apple" evidence="5">
    <location>
        <begin position="1276"/>
        <end position="1343"/>
    </location>
</feature>
<gene>
    <name evidence="6" type="ORF">AK812_SmicGene16540</name>
</gene>
<comment type="caution">
    <text evidence="6">The sequence shown here is derived from an EMBL/GenBank/DDBJ whole genome shotgun (WGS) entry which is preliminary data.</text>
</comment>
<evidence type="ECO:0000313" key="6">
    <source>
        <dbReference type="EMBL" id="OLQ00767.1"/>
    </source>
</evidence>
<dbReference type="Gene3D" id="3.50.4.10">
    <property type="entry name" value="Hepatocyte Growth Factor"/>
    <property type="match status" value="1"/>
</dbReference>
<keyword evidence="2" id="KW-1015">Disulfide bond</keyword>
<name>A0A1Q9E044_SYMMI</name>
<feature type="region of interest" description="Disordered" evidence="4">
    <location>
        <begin position="1196"/>
        <end position="1222"/>
    </location>
</feature>
<feature type="coiled-coil region" evidence="3">
    <location>
        <begin position="81"/>
        <end position="108"/>
    </location>
</feature>
<feature type="compositionally biased region" description="Pro residues" evidence="4">
    <location>
        <begin position="40"/>
        <end position="49"/>
    </location>
</feature>
<accession>A0A1Q9E044</accession>
<dbReference type="InterPro" id="IPR000177">
    <property type="entry name" value="Apple"/>
</dbReference>
<feature type="compositionally biased region" description="Low complexity" evidence="4">
    <location>
        <begin position="1150"/>
        <end position="1159"/>
    </location>
</feature>
<evidence type="ECO:0000256" key="3">
    <source>
        <dbReference type="SAM" id="Coils"/>
    </source>
</evidence>
<evidence type="ECO:0000256" key="1">
    <source>
        <dbReference type="ARBA" id="ARBA00022737"/>
    </source>
</evidence>
<feature type="compositionally biased region" description="Acidic residues" evidence="4">
    <location>
        <begin position="536"/>
        <end position="547"/>
    </location>
</feature>
<evidence type="ECO:0000256" key="4">
    <source>
        <dbReference type="SAM" id="MobiDB-lite"/>
    </source>
</evidence>
<dbReference type="Proteomes" id="UP000186817">
    <property type="component" value="Unassembled WGS sequence"/>
</dbReference>
<proteinExistence type="predicted"/>
<keyword evidence="3" id="KW-0175">Coiled coil</keyword>
<organism evidence="6 7">
    <name type="scientific">Symbiodinium microadriaticum</name>
    <name type="common">Dinoflagellate</name>
    <name type="synonym">Zooxanthella microadriatica</name>
    <dbReference type="NCBI Taxonomy" id="2951"/>
    <lineage>
        <taxon>Eukaryota</taxon>
        <taxon>Sar</taxon>
        <taxon>Alveolata</taxon>
        <taxon>Dinophyceae</taxon>
        <taxon>Suessiales</taxon>
        <taxon>Symbiodiniaceae</taxon>
        <taxon>Symbiodinium</taxon>
    </lineage>
</organism>
<feature type="compositionally biased region" description="Basic and acidic residues" evidence="4">
    <location>
        <begin position="1209"/>
        <end position="1222"/>
    </location>
</feature>
<dbReference type="GO" id="GO:0006508">
    <property type="term" value="P:proteolysis"/>
    <property type="evidence" value="ECO:0007669"/>
    <property type="project" value="InterPro"/>
</dbReference>
<evidence type="ECO:0000313" key="7">
    <source>
        <dbReference type="Proteomes" id="UP000186817"/>
    </source>
</evidence>
<feature type="compositionally biased region" description="Low complexity" evidence="4">
    <location>
        <begin position="1196"/>
        <end position="1205"/>
    </location>
</feature>
<dbReference type="GO" id="GO:0005576">
    <property type="term" value="C:extracellular region"/>
    <property type="evidence" value="ECO:0007669"/>
    <property type="project" value="InterPro"/>
</dbReference>
<dbReference type="PANTHER" id="PTHR34707">
    <property type="entry name" value="VIMENTIN-TYPE INTERMEDIATE FILAMENT-ASSOCIATED COILED-COIL PROTEIN"/>
    <property type="match status" value="1"/>
</dbReference>
<dbReference type="OrthoDB" id="438085at2759"/>
<feature type="region of interest" description="Disordered" evidence="4">
    <location>
        <begin position="1150"/>
        <end position="1174"/>
    </location>
</feature>
<dbReference type="SMART" id="SM00223">
    <property type="entry name" value="APPLE"/>
    <property type="match status" value="1"/>
</dbReference>